<evidence type="ECO:0000313" key="1">
    <source>
        <dbReference type="EMBL" id="OBR87540.1"/>
    </source>
</evidence>
<dbReference type="VEuPathDB" id="FungiDB:I303_01748"/>
<proteinExistence type="predicted"/>
<dbReference type="AlphaFoldDB" id="A0A1A6ABW1"/>
<accession>A0A1A6ABW1</accession>
<dbReference type="GeneID" id="28965447"/>
<reference evidence="1" key="1">
    <citation type="submission" date="2013-07" db="EMBL/GenBank/DDBJ databases">
        <title>The Genome Sequence of Cryptococcus dejecticola CBS10117.</title>
        <authorList>
            <consortium name="The Broad Institute Genome Sequencing Platform"/>
            <person name="Cuomo C."/>
            <person name="Litvintseva A."/>
            <person name="Chen Y."/>
            <person name="Heitman J."/>
            <person name="Sun S."/>
            <person name="Springer D."/>
            <person name="Dromer F."/>
            <person name="Young S.K."/>
            <person name="Zeng Q."/>
            <person name="Gargeya S."/>
            <person name="Fitzgerald M."/>
            <person name="Abouelleil A."/>
            <person name="Alvarado L."/>
            <person name="Berlin A.M."/>
            <person name="Chapman S.B."/>
            <person name="Dewar J."/>
            <person name="Goldberg J."/>
            <person name="Griggs A."/>
            <person name="Gujja S."/>
            <person name="Hansen M."/>
            <person name="Howarth C."/>
            <person name="Imamovic A."/>
            <person name="Larimer J."/>
            <person name="McCowan C."/>
            <person name="Murphy C."/>
            <person name="Pearson M."/>
            <person name="Priest M."/>
            <person name="Roberts A."/>
            <person name="Saif S."/>
            <person name="Shea T."/>
            <person name="Sykes S."/>
            <person name="Wortman J."/>
            <person name="Nusbaum C."/>
            <person name="Birren B."/>
        </authorList>
    </citation>
    <scope>NUCLEOTIDE SEQUENCE [LARGE SCALE GENOMIC DNA]</scope>
    <source>
        <strain evidence="1">CBS 10117</strain>
    </source>
</reference>
<dbReference type="EMBL" id="CP144531">
    <property type="protein sequence ID" value="WWC59555.1"/>
    <property type="molecule type" value="Genomic_DNA"/>
</dbReference>
<dbReference type="KEGG" id="kdj:28965447"/>
<evidence type="ECO:0000313" key="3">
    <source>
        <dbReference type="Proteomes" id="UP000078595"/>
    </source>
</evidence>
<keyword evidence="3" id="KW-1185">Reference proteome</keyword>
<dbReference type="EMBL" id="KI894028">
    <property type="protein sequence ID" value="OBR87540.1"/>
    <property type="molecule type" value="Genomic_DNA"/>
</dbReference>
<sequence length="367" mass="40668">MLIVPHISLSSIPDIAASLASSRGWSGSTVTAPEAWWMSGSQKPSTSSKYLAEYSPSVNSLALSHDEYFFPVNPNQAYASEDQLTADIRSLFADDASLVESTFADPIYAPSQSAWEANLEQDAMIVLTNDSGKLECFWNSPPPRSGRPMIVEIKPSRPASMSLTSEAERGHRAIAGDTFDASTRDVDEDESTKALVRHHPPPRPDVEQVQWSYDPKNATSSSVLSSLWSGLVSKLAEAWTYTKGRMGSLTSDKRLNYDYDHDYSAYDPYKWEREMLTQISQDPLTVQSDILHGTANPPPQIGTIDTDGEMTSIQSDLLYDTENRPPNDLHEYTRLEDDRTTTDPESTHTTVTDIFGNSPPKGLMITY</sequence>
<protein>
    <submittedName>
        <fullName evidence="1">Uncharacterized protein</fullName>
    </submittedName>
</protein>
<evidence type="ECO:0000313" key="2">
    <source>
        <dbReference type="EMBL" id="WWC59555.1"/>
    </source>
</evidence>
<dbReference type="Proteomes" id="UP000078595">
    <property type="component" value="Chromosome 2"/>
</dbReference>
<reference evidence="2" key="3">
    <citation type="submission" date="2024-02" db="EMBL/GenBank/DDBJ databases">
        <title>Comparative genomics of Cryptococcus and Kwoniella reveals pathogenesis evolution and contrasting modes of karyotype evolution via chromosome fusion or intercentromeric recombination.</title>
        <authorList>
            <person name="Coelho M.A."/>
            <person name="David-Palma M."/>
            <person name="Shea T."/>
            <person name="Bowers K."/>
            <person name="McGinley-Smith S."/>
            <person name="Mohammad A.W."/>
            <person name="Gnirke A."/>
            <person name="Yurkov A.M."/>
            <person name="Nowrousian M."/>
            <person name="Sun S."/>
            <person name="Cuomo C.A."/>
            <person name="Heitman J."/>
        </authorList>
    </citation>
    <scope>NUCLEOTIDE SEQUENCE</scope>
    <source>
        <strain evidence="2">CBS 10117</strain>
    </source>
</reference>
<dbReference type="RefSeq" id="XP_018265382.1">
    <property type="nucleotide sequence ID" value="XM_018405101.1"/>
</dbReference>
<gene>
    <name evidence="1" type="ORF">I303_01748</name>
    <name evidence="2" type="ORF">I303_102111</name>
</gene>
<reference evidence="2" key="2">
    <citation type="submission" date="2013-07" db="EMBL/GenBank/DDBJ databases">
        <authorList>
            <consortium name="The Broad Institute Genome Sequencing Platform"/>
            <person name="Cuomo C."/>
            <person name="Litvintseva A."/>
            <person name="Chen Y."/>
            <person name="Heitman J."/>
            <person name="Sun S."/>
            <person name="Springer D."/>
            <person name="Dromer F."/>
            <person name="Young S.K."/>
            <person name="Zeng Q."/>
            <person name="Gargeya S."/>
            <person name="Fitzgerald M."/>
            <person name="Abouelleil A."/>
            <person name="Alvarado L."/>
            <person name="Berlin A.M."/>
            <person name="Chapman S.B."/>
            <person name="Dewar J."/>
            <person name="Goldberg J."/>
            <person name="Griggs A."/>
            <person name="Gujja S."/>
            <person name="Hansen M."/>
            <person name="Howarth C."/>
            <person name="Imamovic A."/>
            <person name="Larimer J."/>
            <person name="McCowan C."/>
            <person name="Murphy C."/>
            <person name="Pearson M."/>
            <person name="Priest M."/>
            <person name="Roberts A."/>
            <person name="Saif S."/>
            <person name="Shea T."/>
            <person name="Sykes S."/>
            <person name="Wortman J."/>
            <person name="Nusbaum C."/>
            <person name="Birren B."/>
        </authorList>
    </citation>
    <scope>NUCLEOTIDE SEQUENCE</scope>
    <source>
        <strain evidence="2">CBS 10117</strain>
    </source>
</reference>
<name>A0A1A6ABW1_9TREE</name>
<organism evidence="1">
    <name type="scientific">Kwoniella dejecticola CBS 10117</name>
    <dbReference type="NCBI Taxonomy" id="1296121"/>
    <lineage>
        <taxon>Eukaryota</taxon>
        <taxon>Fungi</taxon>
        <taxon>Dikarya</taxon>
        <taxon>Basidiomycota</taxon>
        <taxon>Agaricomycotina</taxon>
        <taxon>Tremellomycetes</taxon>
        <taxon>Tremellales</taxon>
        <taxon>Cryptococcaceae</taxon>
        <taxon>Kwoniella</taxon>
    </lineage>
</organism>